<dbReference type="Pfam" id="PF03432">
    <property type="entry name" value="Relaxase"/>
    <property type="match status" value="1"/>
</dbReference>
<name>A0A9D1CUC4_9FIRM</name>
<evidence type="ECO:0000313" key="3">
    <source>
        <dbReference type="Proteomes" id="UP000886787"/>
    </source>
</evidence>
<reference evidence="2" key="1">
    <citation type="submission" date="2020-10" db="EMBL/GenBank/DDBJ databases">
        <authorList>
            <person name="Gilroy R."/>
        </authorList>
    </citation>
    <scope>NUCLEOTIDE SEQUENCE</scope>
    <source>
        <strain evidence="2">ChiSjej1B19-3389</strain>
    </source>
</reference>
<proteinExistence type="predicted"/>
<dbReference type="AlphaFoldDB" id="A0A9D1CUC4"/>
<dbReference type="EMBL" id="DVFW01000026">
    <property type="protein sequence ID" value="HIQ80616.1"/>
    <property type="molecule type" value="Genomic_DNA"/>
</dbReference>
<dbReference type="InterPro" id="IPR005094">
    <property type="entry name" value="Endonuclease_MobA/VirD2"/>
</dbReference>
<evidence type="ECO:0000259" key="1">
    <source>
        <dbReference type="Pfam" id="PF03432"/>
    </source>
</evidence>
<gene>
    <name evidence="2" type="ORF">IAD32_04945</name>
</gene>
<feature type="domain" description="MobA/VirD2-like nuclease" evidence="1">
    <location>
        <begin position="42"/>
        <end position="169"/>
    </location>
</feature>
<dbReference type="Proteomes" id="UP000886787">
    <property type="component" value="Unassembled WGS sequence"/>
</dbReference>
<accession>A0A9D1CUC4</accession>
<comment type="caution">
    <text evidence="2">The sequence shown here is derived from an EMBL/GenBank/DDBJ whole genome shotgun (WGS) entry which is preliminary data.</text>
</comment>
<protein>
    <submittedName>
        <fullName evidence="2">Relaxase/mobilization nuclease domain-containing protein</fullName>
    </submittedName>
</protein>
<reference evidence="2" key="2">
    <citation type="journal article" date="2021" name="PeerJ">
        <title>Extensive microbial diversity within the chicken gut microbiome revealed by metagenomics and culture.</title>
        <authorList>
            <person name="Gilroy R."/>
            <person name="Ravi A."/>
            <person name="Getino M."/>
            <person name="Pursley I."/>
            <person name="Horton D.L."/>
            <person name="Alikhan N.F."/>
            <person name="Baker D."/>
            <person name="Gharbi K."/>
            <person name="Hall N."/>
            <person name="Watson M."/>
            <person name="Adriaenssens E.M."/>
            <person name="Foster-Nyarko E."/>
            <person name="Jarju S."/>
            <person name="Secka A."/>
            <person name="Antonio M."/>
            <person name="Oren A."/>
            <person name="Chaudhuri R.R."/>
            <person name="La Ragione R."/>
            <person name="Hildebrand F."/>
            <person name="Pallen M.J."/>
        </authorList>
    </citation>
    <scope>NUCLEOTIDE SEQUENCE</scope>
    <source>
        <strain evidence="2">ChiSjej1B19-3389</strain>
    </source>
</reference>
<organism evidence="2 3">
    <name type="scientific">Candidatus Scatavimonas merdigallinarum</name>
    <dbReference type="NCBI Taxonomy" id="2840914"/>
    <lineage>
        <taxon>Bacteria</taxon>
        <taxon>Bacillati</taxon>
        <taxon>Bacillota</taxon>
        <taxon>Clostridia</taxon>
        <taxon>Eubacteriales</taxon>
        <taxon>Oscillospiraceae</taxon>
        <taxon>Oscillospiraceae incertae sedis</taxon>
        <taxon>Candidatus Scatavimonas</taxon>
    </lineage>
</organism>
<sequence length="450" mass="52571">MATTGYWPVKSRLKEVIDYAENPDKTIDKRYVDSDLYAALQYVSNDRKTDERMHVSGINCNAKRAYERMTATKKRFGKTGGNVAYHGYQSFQTGEITPEEAHKIGLETARRMWGKEYEIVVTTHLNTGNLHNHFVINSVSFKTGRKFENHISDHHRLREISDAVCLEYGKSVLKEAEFYGGKKKEYWLKQSGGMSHRELLKADIDAALAQSTNFKAFEIRLKDMGYEIRRDGRFAHYSVKAPSWQRAVRLERLGKEYTPAAIRERLLGNQRYIGYVPFHKPKYTPLLLLEIEYRKMKKMDGIQILFELIIELCKLITGNNIAPASPRPLSPEMRREVVKLDKTLEEYRFLCEKQMDSPQELVTFISETRVQISALEKERQAVYNRNRHKKSETLNAEVRDITAKIKPLRKELSTARAILEKIPRFEKLLETERQMETAIAIKHKERRYER</sequence>
<evidence type="ECO:0000313" key="2">
    <source>
        <dbReference type="EMBL" id="HIQ80616.1"/>
    </source>
</evidence>